<proteinExistence type="predicted"/>
<evidence type="ECO:0000256" key="1">
    <source>
        <dbReference type="SAM" id="MobiDB-lite"/>
    </source>
</evidence>
<gene>
    <name evidence="2" type="ORF">SVIM_LOCUS50841</name>
</gene>
<organism evidence="2">
    <name type="scientific">Salix viminalis</name>
    <name type="common">Common osier</name>
    <name type="synonym">Basket willow</name>
    <dbReference type="NCBI Taxonomy" id="40686"/>
    <lineage>
        <taxon>Eukaryota</taxon>
        <taxon>Viridiplantae</taxon>
        <taxon>Streptophyta</taxon>
        <taxon>Embryophyta</taxon>
        <taxon>Tracheophyta</taxon>
        <taxon>Spermatophyta</taxon>
        <taxon>Magnoliopsida</taxon>
        <taxon>eudicotyledons</taxon>
        <taxon>Gunneridae</taxon>
        <taxon>Pentapetalae</taxon>
        <taxon>rosids</taxon>
        <taxon>fabids</taxon>
        <taxon>Malpighiales</taxon>
        <taxon>Salicaceae</taxon>
        <taxon>Saliceae</taxon>
        <taxon>Salix</taxon>
    </lineage>
</organism>
<reference evidence="2" key="1">
    <citation type="submission" date="2019-03" db="EMBL/GenBank/DDBJ databases">
        <authorList>
            <person name="Mank J."/>
            <person name="Almeida P."/>
        </authorList>
    </citation>
    <scope>NUCLEOTIDE SEQUENCE</scope>
    <source>
        <strain evidence="2">78183</strain>
    </source>
</reference>
<dbReference type="AlphaFoldDB" id="A0A6N2K8V7"/>
<name>A0A6N2K8V7_SALVM</name>
<sequence length="67" mass="7404">MSILPQHNHYLTRSPTHNPRHRKRIICSATTTTTTAKPKSSPDQLSFEPQFVAPPNLVASTSTPPVL</sequence>
<protein>
    <submittedName>
        <fullName evidence="2">Uncharacterized protein</fullName>
    </submittedName>
</protein>
<feature type="region of interest" description="Disordered" evidence="1">
    <location>
        <begin position="1"/>
        <end position="67"/>
    </location>
</feature>
<accession>A0A6N2K8V7</accession>
<evidence type="ECO:0000313" key="2">
    <source>
        <dbReference type="EMBL" id="VFU24846.1"/>
    </source>
</evidence>
<feature type="compositionally biased region" description="Polar residues" evidence="1">
    <location>
        <begin position="58"/>
        <end position="67"/>
    </location>
</feature>
<dbReference type="EMBL" id="CAADRP010000202">
    <property type="protein sequence ID" value="VFU24846.1"/>
    <property type="molecule type" value="Genomic_DNA"/>
</dbReference>